<dbReference type="GO" id="GO:0016020">
    <property type="term" value="C:membrane"/>
    <property type="evidence" value="ECO:0007669"/>
    <property type="project" value="UniProtKB-SubCell"/>
</dbReference>
<evidence type="ECO:0000313" key="7">
    <source>
        <dbReference type="Ensembl" id="ENSECRP00000028374.1"/>
    </source>
</evidence>
<keyword evidence="5" id="KW-0732">Signal</keyword>
<reference evidence="7" key="3">
    <citation type="submission" date="2025-09" db="UniProtKB">
        <authorList>
            <consortium name="Ensembl"/>
        </authorList>
    </citation>
    <scope>IDENTIFICATION</scope>
</reference>
<dbReference type="InterPro" id="IPR007110">
    <property type="entry name" value="Ig-like_dom"/>
</dbReference>
<protein>
    <recommendedName>
        <fullName evidence="6">Ig-like domain-containing protein</fullName>
    </recommendedName>
</protein>
<dbReference type="SMART" id="SM00408">
    <property type="entry name" value="IGc2"/>
    <property type="match status" value="2"/>
</dbReference>
<evidence type="ECO:0000313" key="8">
    <source>
        <dbReference type="Proteomes" id="UP000694620"/>
    </source>
</evidence>
<feature type="signal peptide" evidence="5">
    <location>
        <begin position="1"/>
        <end position="19"/>
    </location>
</feature>
<proteinExistence type="predicted"/>
<organism evidence="7 8">
    <name type="scientific">Erpetoichthys calabaricus</name>
    <name type="common">Rope fish</name>
    <name type="synonym">Calamoichthys calabaricus</name>
    <dbReference type="NCBI Taxonomy" id="27687"/>
    <lineage>
        <taxon>Eukaryota</taxon>
        <taxon>Metazoa</taxon>
        <taxon>Chordata</taxon>
        <taxon>Craniata</taxon>
        <taxon>Vertebrata</taxon>
        <taxon>Euteleostomi</taxon>
        <taxon>Actinopterygii</taxon>
        <taxon>Polypteriformes</taxon>
        <taxon>Polypteridae</taxon>
        <taxon>Erpetoichthys</taxon>
    </lineage>
</organism>
<feature type="transmembrane region" description="Helical" evidence="4">
    <location>
        <begin position="428"/>
        <end position="448"/>
    </location>
</feature>
<dbReference type="InterPro" id="IPR013783">
    <property type="entry name" value="Ig-like_fold"/>
</dbReference>
<dbReference type="Proteomes" id="UP000694620">
    <property type="component" value="Chromosome 17"/>
</dbReference>
<name>A0A8C4XG50_ERPCA</name>
<evidence type="ECO:0000256" key="2">
    <source>
        <dbReference type="ARBA" id="ARBA00023136"/>
    </source>
</evidence>
<accession>A0A8C4XG50</accession>
<dbReference type="Pfam" id="PF13895">
    <property type="entry name" value="Ig_2"/>
    <property type="match status" value="1"/>
</dbReference>
<feature type="domain" description="Ig-like" evidence="6">
    <location>
        <begin position="328"/>
        <end position="417"/>
    </location>
</feature>
<evidence type="ECO:0000256" key="1">
    <source>
        <dbReference type="ARBA" id="ARBA00004167"/>
    </source>
</evidence>
<dbReference type="Ensembl" id="ENSECRT00000028968.1">
    <property type="protein sequence ID" value="ENSECRP00000028374.1"/>
    <property type="gene ID" value="ENSECRG00000019204.1"/>
</dbReference>
<reference evidence="7" key="1">
    <citation type="submission" date="2021-06" db="EMBL/GenBank/DDBJ databases">
        <authorList>
            <consortium name="Wellcome Sanger Institute Data Sharing"/>
        </authorList>
    </citation>
    <scope>NUCLEOTIDE SEQUENCE [LARGE SCALE GENOMIC DNA]</scope>
</reference>
<dbReference type="InterPro" id="IPR036179">
    <property type="entry name" value="Ig-like_dom_sf"/>
</dbReference>
<evidence type="ECO:0000256" key="5">
    <source>
        <dbReference type="SAM" id="SignalP"/>
    </source>
</evidence>
<dbReference type="InterPro" id="IPR013162">
    <property type="entry name" value="CD80_C2-set"/>
</dbReference>
<dbReference type="Gene3D" id="2.60.40.10">
    <property type="entry name" value="Immunoglobulins"/>
    <property type="match status" value="4"/>
</dbReference>
<dbReference type="Pfam" id="PF13927">
    <property type="entry name" value="Ig_3"/>
    <property type="match status" value="1"/>
</dbReference>
<dbReference type="SMART" id="SM00409">
    <property type="entry name" value="IG"/>
    <property type="match status" value="4"/>
</dbReference>
<keyword evidence="8" id="KW-1185">Reference proteome</keyword>
<feature type="domain" description="Ig-like" evidence="6">
    <location>
        <begin position="236"/>
        <end position="318"/>
    </location>
</feature>
<keyword evidence="3" id="KW-1015">Disulfide bond</keyword>
<sequence length="561" mass="62545">MNMLEMAILLLSLTQGGWCTSWTIQMPPTITAVRGSCVLIPCKFSIPDKQTGVGSRFAVSWKKGRTAGATVSTSAADSNDNLPRVEVIGDLLENNCTSIMTGLRKRHTDVYFFRSEHFRYTYPKGVKIDMTDSPDKPIVSEMDAVQEGTVASLNCTAAVPCPAEPPDLQWNDTLNGNVTQIYRMNEDGTASLTSTLTFVVSHEHHRKKIKCTAQYEIKNRSERSERSVTVRVQYAPKETLALADPLPGLKEGDSVTLHCTSNSNPTSSYLWFQVNETTAYQRGSGQNLTLTTVTPSDHGRYYCQARNEHGDRNSTEVTLDVQYSPRRPSVSLGTPEQIWTGQSVTLTCTANANPKATFKWFKVNPPEMNGPPGQGGARAGDEQSLNFKRVKLEDNGRYYCKAKNKLGEAVSTQVTLEVQYRKESGVPVWAIAGGLVCGLTLLIIGLIVKRLKTKRNKTEERREKVDSNDDEEGVYTEIKRSLDTSAEIDETENYLCVEGEQEVHYANLDYAKLCIKNEGREEWKSEEWINVHSENVIEYAQVKFSQREETVGSGDTDVQES</sequence>
<keyword evidence="4" id="KW-0812">Transmembrane</keyword>
<dbReference type="Pfam" id="PF08205">
    <property type="entry name" value="C2-set_2"/>
    <property type="match status" value="1"/>
</dbReference>
<dbReference type="CDD" id="cd00096">
    <property type="entry name" value="Ig"/>
    <property type="match status" value="2"/>
</dbReference>
<evidence type="ECO:0000256" key="4">
    <source>
        <dbReference type="SAM" id="Phobius"/>
    </source>
</evidence>
<evidence type="ECO:0000259" key="6">
    <source>
        <dbReference type="PROSITE" id="PS50835"/>
    </source>
</evidence>
<dbReference type="PROSITE" id="PS50835">
    <property type="entry name" value="IG_LIKE"/>
    <property type="match status" value="3"/>
</dbReference>
<feature type="domain" description="Ig-like" evidence="6">
    <location>
        <begin position="137"/>
        <end position="229"/>
    </location>
</feature>
<keyword evidence="2 4" id="KW-0472">Membrane</keyword>
<dbReference type="InterPro" id="IPR003598">
    <property type="entry name" value="Ig_sub2"/>
</dbReference>
<dbReference type="InterPro" id="IPR003599">
    <property type="entry name" value="Ig_sub"/>
</dbReference>
<dbReference type="PANTHER" id="PTHR46484:SF8">
    <property type="entry name" value="B-CELL RECEPTOR CD22-LIKE-RELATED"/>
    <property type="match status" value="1"/>
</dbReference>
<dbReference type="GeneTree" id="ENSGT01150000286924"/>
<keyword evidence="4" id="KW-1133">Transmembrane helix</keyword>
<dbReference type="PANTHER" id="PTHR46484">
    <property type="entry name" value="SI:CH211-171H4.5-RELATED"/>
    <property type="match status" value="1"/>
</dbReference>
<reference evidence="7" key="2">
    <citation type="submission" date="2025-08" db="UniProtKB">
        <authorList>
            <consortium name="Ensembl"/>
        </authorList>
    </citation>
    <scope>IDENTIFICATION</scope>
</reference>
<feature type="chain" id="PRO_5034474894" description="Ig-like domain-containing protein" evidence="5">
    <location>
        <begin position="20"/>
        <end position="561"/>
    </location>
</feature>
<dbReference type="AlphaFoldDB" id="A0A8C4XG50"/>
<comment type="subcellular location">
    <subcellularLocation>
        <location evidence="1">Membrane</location>
        <topology evidence="1">Single-pass membrane protein</topology>
    </subcellularLocation>
</comment>
<dbReference type="SUPFAM" id="SSF48726">
    <property type="entry name" value="Immunoglobulin"/>
    <property type="match status" value="4"/>
</dbReference>
<evidence type="ECO:0000256" key="3">
    <source>
        <dbReference type="ARBA" id="ARBA00023157"/>
    </source>
</evidence>